<protein>
    <recommendedName>
        <fullName evidence="5 9">Trehalose-6-phosphate synthase</fullName>
        <ecNumber evidence="4 9">2.4.1.15</ecNumber>
    </recommendedName>
    <alternativeName>
        <fullName evidence="9">Osmoregulatory trehalose synthesis protein A</fullName>
    </alternativeName>
    <alternativeName>
        <fullName evidence="9">UDP-glucose-glucosephosphate glucosyltransferase</fullName>
    </alternativeName>
</protein>
<dbReference type="PANTHER" id="PTHR10788:SF106">
    <property type="entry name" value="BCDNA.GH08860"/>
    <property type="match status" value="1"/>
</dbReference>
<name>A0ABX2TN79_9PROT</name>
<evidence type="ECO:0000256" key="7">
    <source>
        <dbReference type="ARBA" id="ARBA00022679"/>
    </source>
</evidence>
<comment type="subunit">
    <text evidence="3 9">Homotetramer.</text>
</comment>
<sequence>MSRLVVVSNRVAPIDESKQTAGGLAVAVLAALKKSGGIWFGWSGTVLDTDASPTEPSLHQVGKLTYATQDLCRRDWDEYYNGFANQTLWPLFHYRPGLLSVSRRTMEGYDRVNAIFATGLAPLLRPDDMVWVHDYHLIPFARNLRDKGLGQRMGFFLHTPFPAPELLVVVPNHRDLVRDLCAYDLVGFHTEVDLRCFANYIRYEAGGEVEPLGPGQGMLIRAFGRQLLARAFPISIDTPALESVARTAARSRHAERLRESLVGRRLIIGVDRLDYSKGLPQRFEAFEQLLVSFPEHCNRVSFLQIAPPTREDVPEYVSIRRALSELAGRINGNFAEFDWVPIRYLNKSFGQRVLAGFYRLAHVGLVTPLRDGMNLVAKEYVACQDPEDPGVLVLSEFAGAAHELPEAMIVNPFDSEGVADALQRALTMPLEERRERHAAMLKTLRANSIGHWRESYVDALTRAPYA</sequence>
<evidence type="ECO:0000313" key="10">
    <source>
        <dbReference type="EMBL" id="NYZ24920.1"/>
    </source>
</evidence>
<keyword evidence="6 9" id="KW-0328">Glycosyltransferase</keyword>
<evidence type="ECO:0000256" key="3">
    <source>
        <dbReference type="ARBA" id="ARBA00011881"/>
    </source>
</evidence>
<dbReference type="Proteomes" id="UP000584642">
    <property type="component" value="Unassembled WGS sequence"/>
</dbReference>
<evidence type="ECO:0000256" key="2">
    <source>
        <dbReference type="ARBA" id="ARBA00008799"/>
    </source>
</evidence>
<dbReference type="EMBL" id="JABFDB010000047">
    <property type="protein sequence ID" value="NYZ24920.1"/>
    <property type="molecule type" value="Genomic_DNA"/>
</dbReference>
<dbReference type="Pfam" id="PF00982">
    <property type="entry name" value="Glyco_transf_20"/>
    <property type="match status" value="1"/>
</dbReference>
<reference evidence="10 11" key="1">
    <citation type="submission" date="2020-05" db="EMBL/GenBank/DDBJ databases">
        <title>Azospirillum oleiclasticum sp. nov, a nitrogen-fixing and heavy crude oil-emulsifying bacterium isolated from the crude oil of Yumen Oilfield.</title>
        <authorList>
            <person name="Wu D."/>
            <person name="Cai M."/>
            <person name="Zhang X."/>
        </authorList>
    </citation>
    <scope>NUCLEOTIDE SEQUENCE [LARGE SCALE GENOMIC DNA]</scope>
    <source>
        <strain evidence="10 11">ROY-1-1-2</strain>
    </source>
</reference>
<dbReference type="RefSeq" id="WP_180286692.1">
    <property type="nucleotide sequence ID" value="NZ_JABFDB010000047.1"/>
</dbReference>
<dbReference type="EC" id="2.4.1.15" evidence="4 9"/>
<comment type="similarity">
    <text evidence="2 9">Belongs to the glycosyltransferase 20 family.</text>
</comment>
<comment type="catalytic activity">
    <reaction evidence="8 9">
        <text>D-glucose 6-phosphate + UDP-alpha-D-glucose = alpha,alpha-trehalose 6-phosphate + UDP + H(+)</text>
        <dbReference type="Rhea" id="RHEA:18889"/>
        <dbReference type="ChEBI" id="CHEBI:15378"/>
        <dbReference type="ChEBI" id="CHEBI:58223"/>
        <dbReference type="ChEBI" id="CHEBI:58429"/>
        <dbReference type="ChEBI" id="CHEBI:58885"/>
        <dbReference type="ChEBI" id="CHEBI:61548"/>
        <dbReference type="EC" id="2.4.1.15"/>
    </reaction>
</comment>
<accession>A0ABX2TN79</accession>
<evidence type="ECO:0000256" key="4">
    <source>
        <dbReference type="ARBA" id="ARBA00012538"/>
    </source>
</evidence>
<evidence type="ECO:0000256" key="5">
    <source>
        <dbReference type="ARBA" id="ARBA00018539"/>
    </source>
</evidence>
<comment type="function">
    <text evidence="9">Probably involved in the osmoprotection via the biosynthesis of trehalose. Catalyzes the transfer of glucose from UDP-alpha-D-glucose (UDP-Glc) to D-glucose 6-phosphate (Glc-6-P) to form trehalose-6-phosphate. Acts with retention of the anomeric configuration of the UDP-sugar donor.</text>
</comment>
<evidence type="ECO:0000256" key="1">
    <source>
        <dbReference type="ARBA" id="ARBA00005199"/>
    </source>
</evidence>
<evidence type="ECO:0000256" key="8">
    <source>
        <dbReference type="ARBA" id="ARBA00048039"/>
    </source>
</evidence>
<proteinExistence type="inferred from homology"/>
<evidence type="ECO:0000256" key="6">
    <source>
        <dbReference type="ARBA" id="ARBA00022676"/>
    </source>
</evidence>
<keyword evidence="11" id="KW-1185">Reference proteome</keyword>
<dbReference type="SUPFAM" id="SSF53756">
    <property type="entry name" value="UDP-Glycosyltransferase/glycogen phosphorylase"/>
    <property type="match status" value="1"/>
</dbReference>
<dbReference type="CDD" id="cd03788">
    <property type="entry name" value="GT20_TPS"/>
    <property type="match status" value="1"/>
</dbReference>
<organism evidence="10 11">
    <name type="scientific">Azospirillum oleiclasticum</name>
    <dbReference type="NCBI Taxonomy" id="2735135"/>
    <lineage>
        <taxon>Bacteria</taxon>
        <taxon>Pseudomonadati</taxon>
        <taxon>Pseudomonadota</taxon>
        <taxon>Alphaproteobacteria</taxon>
        <taxon>Rhodospirillales</taxon>
        <taxon>Azospirillaceae</taxon>
        <taxon>Azospirillum</taxon>
    </lineage>
</organism>
<dbReference type="PANTHER" id="PTHR10788">
    <property type="entry name" value="TREHALOSE-6-PHOSPHATE SYNTHASE"/>
    <property type="match status" value="1"/>
</dbReference>
<dbReference type="InterPro" id="IPR001830">
    <property type="entry name" value="Glyco_trans_20"/>
</dbReference>
<dbReference type="NCBIfam" id="TIGR02400">
    <property type="entry name" value="trehalose_OtsA"/>
    <property type="match status" value="1"/>
</dbReference>
<dbReference type="GO" id="GO:0003825">
    <property type="term" value="F:alpha,alpha-trehalose-phosphate synthase (UDP-forming) activity"/>
    <property type="evidence" value="ECO:0007669"/>
    <property type="project" value="UniProtKB-EC"/>
</dbReference>
<dbReference type="InterPro" id="IPR012766">
    <property type="entry name" value="Trehalose_OtsA"/>
</dbReference>
<dbReference type="Gene3D" id="3.40.50.2000">
    <property type="entry name" value="Glycogen Phosphorylase B"/>
    <property type="match status" value="2"/>
</dbReference>
<keyword evidence="7 9" id="KW-0808">Transferase</keyword>
<evidence type="ECO:0000256" key="9">
    <source>
        <dbReference type="RuleBase" id="RU362045"/>
    </source>
</evidence>
<evidence type="ECO:0000313" key="11">
    <source>
        <dbReference type="Proteomes" id="UP000584642"/>
    </source>
</evidence>
<comment type="pathway">
    <text evidence="1 9">Glycan biosynthesis; trehalose biosynthesis.</text>
</comment>
<gene>
    <name evidence="10" type="primary">otsA</name>
    <name evidence="10" type="ORF">HND93_34900</name>
</gene>
<comment type="caution">
    <text evidence="10">The sequence shown here is derived from an EMBL/GenBank/DDBJ whole genome shotgun (WGS) entry which is preliminary data.</text>
</comment>